<name>X1HIF8_9ZZZZ</name>
<dbReference type="EMBL" id="BARU01015937">
    <property type="protein sequence ID" value="GAH56845.1"/>
    <property type="molecule type" value="Genomic_DNA"/>
</dbReference>
<evidence type="ECO:0000256" key="1">
    <source>
        <dbReference type="SAM" id="Phobius"/>
    </source>
</evidence>
<protein>
    <submittedName>
        <fullName evidence="2">Uncharacterized protein</fullName>
    </submittedName>
</protein>
<dbReference type="AlphaFoldDB" id="X1HIF8"/>
<comment type="caution">
    <text evidence="2">The sequence shown here is derived from an EMBL/GenBank/DDBJ whole genome shotgun (WGS) entry which is preliminary data.</text>
</comment>
<keyword evidence="1" id="KW-1133">Transmembrane helix</keyword>
<organism evidence="2">
    <name type="scientific">marine sediment metagenome</name>
    <dbReference type="NCBI Taxonomy" id="412755"/>
    <lineage>
        <taxon>unclassified sequences</taxon>
        <taxon>metagenomes</taxon>
        <taxon>ecological metagenomes</taxon>
    </lineage>
</organism>
<evidence type="ECO:0000313" key="2">
    <source>
        <dbReference type="EMBL" id="GAH56845.1"/>
    </source>
</evidence>
<gene>
    <name evidence="2" type="ORF">S03H2_26999</name>
</gene>
<reference evidence="2" key="1">
    <citation type="journal article" date="2014" name="Front. Microbiol.">
        <title>High frequency of phylogenetically diverse reductive dehalogenase-homologous genes in deep subseafloor sedimentary metagenomes.</title>
        <authorList>
            <person name="Kawai M."/>
            <person name="Futagami T."/>
            <person name="Toyoda A."/>
            <person name="Takaki Y."/>
            <person name="Nishi S."/>
            <person name="Hori S."/>
            <person name="Arai W."/>
            <person name="Tsubouchi T."/>
            <person name="Morono Y."/>
            <person name="Uchiyama I."/>
            <person name="Ito T."/>
            <person name="Fujiyama A."/>
            <person name="Inagaki F."/>
            <person name="Takami H."/>
        </authorList>
    </citation>
    <scope>NUCLEOTIDE SEQUENCE</scope>
    <source>
        <strain evidence="2">Expedition CK06-06</strain>
    </source>
</reference>
<keyword evidence="1" id="KW-0812">Transmembrane</keyword>
<sequence>MDKRKIGELLLILGASLFVAGAIGLILGYLSQEQILATSTLALIFV</sequence>
<keyword evidence="1" id="KW-0472">Membrane</keyword>
<feature type="transmembrane region" description="Helical" evidence="1">
    <location>
        <begin position="9"/>
        <end position="30"/>
    </location>
</feature>
<feature type="non-terminal residue" evidence="2">
    <location>
        <position position="46"/>
    </location>
</feature>
<accession>X1HIF8</accession>
<proteinExistence type="predicted"/>